<proteinExistence type="predicted"/>
<dbReference type="Gene3D" id="3.10.20.30">
    <property type="match status" value="1"/>
</dbReference>
<dbReference type="NCBIfam" id="TIGR01683">
    <property type="entry name" value="thiS"/>
    <property type="match status" value="1"/>
</dbReference>
<dbReference type="Proteomes" id="UP001157138">
    <property type="component" value="Unassembled WGS sequence"/>
</dbReference>
<keyword evidence="2" id="KW-1185">Reference proteome</keyword>
<comment type="caution">
    <text evidence="1">The sequence shown here is derived from an EMBL/GenBank/DDBJ whole genome shotgun (WGS) entry which is preliminary data.</text>
</comment>
<gene>
    <name evidence="1" type="ORF">GCM10007938_28540</name>
</gene>
<dbReference type="CDD" id="cd00565">
    <property type="entry name" value="Ubl_ThiS"/>
    <property type="match status" value="1"/>
</dbReference>
<sequence>MAASTKQVLSECSLNQDFINVEINGDAYQMLNQSNLEQLVSELNVAEVGYVFSINNQIVPHSEWASTILSEGDRISLFQAIAGG</sequence>
<dbReference type="InterPro" id="IPR016155">
    <property type="entry name" value="Mopterin_synth/thiamin_S_b"/>
</dbReference>
<name>A0ABQ6F0P7_9VIBR</name>
<dbReference type="SUPFAM" id="SSF54285">
    <property type="entry name" value="MoaD/ThiS"/>
    <property type="match status" value="1"/>
</dbReference>
<evidence type="ECO:0000313" key="1">
    <source>
        <dbReference type="EMBL" id="GLT19072.1"/>
    </source>
</evidence>
<evidence type="ECO:0000313" key="2">
    <source>
        <dbReference type="Proteomes" id="UP001157138"/>
    </source>
</evidence>
<accession>A0ABQ6F0P7</accession>
<dbReference type="InterPro" id="IPR003749">
    <property type="entry name" value="ThiS/MoaD-like"/>
</dbReference>
<protein>
    <submittedName>
        <fullName evidence="1">Thiamine biosynthesis protein ThiS</fullName>
    </submittedName>
</protein>
<dbReference type="RefSeq" id="WP_284192941.1">
    <property type="nucleotide sequence ID" value="NZ_BSPW01000066.1"/>
</dbReference>
<dbReference type="EMBL" id="BSPW01000066">
    <property type="protein sequence ID" value="GLT19072.1"/>
    <property type="molecule type" value="Genomic_DNA"/>
</dbReference>
<dbReference type="PANTHER" id="PTHR34472">
    <property type="entry name" value="SULFUR CARRIER PROTEIN THIS"/>
    <property type="match status" value="1"/>
</dbReference>
<dbReference type="InterPro" id="IPR010035">
    <property type="entry name" value="Thi_S"/>
</dbReference>
<dbReference type="PANTHER" id="PTHR34472:SF1">
    <property type="entry name" value="SULFUR CARRIER PROTEIN THIS"/>
    <property type="match status" value="1"/>
</dbReference>
<dbReference type="InterPro" id="IPR012675">
    <property type="entry name" value="Beta-grasp_dom_sf"/>
</dbReference>
<organism evidence="1 2">
    <name type="scientific">Vibrio zhanjiangensis</name>
    <dbReference type="NCBI Taxonomy" id="1046128"/>
    <lineage>
        <taxon>Bacteria</taxon>
        <taxon>Pseudomonadati</taxon>
        <taxon>Pseudomonadota</taxon>
        <taxon>Gammaproteobacteria</taxon>
        <taxon>Vibrionales</taxon>
        <taxon>Vibrionaceae</taxon>
        <taxon>Vibrio</taxon>
    </lineage>
</organism>
<dbReference type="Pfam" id="PF02597">
    <property type="entry name" value="ThiS"/>
    <property type="match status" value="1"/>
</dbReference>
<reference evidence="2" key="1">
    <citation type="journal article" date="2019" name="Int. J. Syst. Evol. Microbiol.">
        <title>The Global Catalogue of Microorganisms (GCM) 10K type strain sequencing project: providing services to taxonomists for standard genome sequencing and annotation.</title>
        <authorList>
            <consortium name="The Broad Institute Genomics Platform"/>
            <consortium name="The Broad Institute Genome Sequencing Center for Infectious Disease"/>
            <person name="Wu L."/>
            <person name="Ma J."/>
        </authorList>
    </citation>
    <scope>NUCLEOTIDE SEQUENCE [LARGE SCALE GENOMIC DNA]</scope>
    <source>
        <strain evidence="2">NBRC 108723</strain>
    </source>
</reference>